<gene>
    <name evidence="6" type="ORF">K3718_21350</name>
</gene>
<evidence type="ECO:0000256" key="1">
    <source>
        <dbReference type="ARBA" id="ARBA00023015"/>
    </source>
</evidence>
<dbReference type="PANTHER" id="PTHR30204">
    <property type="entry name" value="REDOX-CYCLING DRUG-SENSING TRANSCRIPTIONAL ACTIVATOR SOXR"/>
    <property type="match status" value="1"/>
</dbReference>
<feature type="coiled-coil region" evidence="4">
    <location>
        <begin position="86"/>
        <end position="113"/>
    </location>
</feature>
<feature type="domain" description="HTH merR-type" evidence="5">
    <location>
        <begin position="4"/>
        <end position="74"/>
    </location>
</feature>
<keyword evidence="2" id="KW-0238">DNA-binding</keyword>
<keyword evidence="4" id="KW-0175">Coiled coil</keyword>
<sequence>MARGMTISRAADEAGVGVETIRFYERKGLIEQPLRPSGGGYREYDRETVERIRFIQQAQDLGFTLREIGELLALRTDRKADCADVRNQAIAKRDEVECKIARLEEIRAALDAVIATCPGGGSLNSCTIMEALSSQRAKATATIEPSN</sequence>
<keyword evidence="1" id="KW-0805">Transcription regulation</keyword>
<dbReference type="InterPro" id="IPR009061">
    <property type="entry name" value="DNA-bd_dom_put_sf"/>
</dbReference>
<name>A0ABY5WR88_9RHOB</name>
<evidence type="ECO:0000313" key="6">
    <source>
        <dbReference type="EMBL" id="UWQ44041.1"/>
    </source>
</evidence>
<dbReference type="Proteomes" id="UP001058514">
    <property type="component" value="Plasmid unnamed6"/>
</dbReference>
<reference evidence="6" key="1">
    <citation type="submission" date="2021-08" db="EMBL/GenBank/DDBJ databases">
        <authorList>
            <person name="Nwanade C."/>
            <person name="Wang M."/>
            <person name="Masoudi A."/>
            <person name="Yu Z."/>
            <person name="Liu J."/>
        </authorList>
    </citation>
    <scope>NUCLEOTIDE SEQUENCE</scope>
    <source>
        <strain evidence="6">S166</strain>
        <plasmid evidence="6">unnamed6</plasmid>
    </source>
</reference>
<evidence type="ECO:0000256" key="2">
    <source>
        <dbReference type="ARBA" id="ARBA00023125"/>
    </source>
</evidence>
<evidence type="ECO:0000259" key="5">
    <source>
        <dbReference type="PROSITE" id="PS50937"/>
    </source>
</evidence>
<evidence type="ECO:0000313" key="7">
    <source>
        <dbReference type="Proteomes" id="UP001058514"/>
    </source>
</evidence>
<proteinExistence type="predicted"/>
<dbReference type="Gene3D" id="1.10.1660.10">
    <property type="match status" value="1"/>
</dbReference>
<accession>A0ABY5WR88</accession>
<dbReference type="InterPro" id="IPR047057">
    <property type="entry name" value="MerR_fam"/>
</dbReference>
<dbReference type="InterPro" id="IPR000551">
    <property type="entry name" value="MerR-type_HTH_dom"/>
</dbReference>
<evidence type="ECO:0000256" key="3">
    <source>
        <dbReference type="ARBA" id="ARBA00023163"/>
    </source>
</evidence>
<dbReference type="SMART" id="SM00422">
    <property type="entry name" value="HTH_MERR"/>
    <property type="match status" value="1"/>
</dbReference>
<organism evidence="6 7">
    <name type="scientific">Leisingera aquaemixtae</name>
    <dbReference type="NCBI Taxonomy" id="1396826"/>
    <lineage>
        <taxon>Bacteria</taxon>
        <taxon>Pseudomonadati</taxon>
        <taxon>Pseudomonadota</taxon>
        <taxon>Alphaproteobacteria</taxon>
        <taxon>Rhodobacterales</taxon>
        <taxon>Roseobacteraceae</taxon>
        <taxon>Leisingera</taxon>
    </lineage>
</organism>
<keyword evidence="6" id="KW-0614">Plasmid</keyword>
<dbReference type="PROSITE" id="PS50937">
    <property type="entry name" value="HTH_MERR_2"/>
    <property type="match status" value="1"/>
</dbReference>
<dbReference type="Pfam" id="PF13411">
    <property type="entry name" value="MerR_1"/>
    <property type="match status" value="1"/>
</dbReference>
<keyword evidence="7" id="KW-1185">Reference proteome</keyword>
<protein>
    <submittedName>
        <fullName evidence="6">MerR family transcriptional regulator</fullName>
    </submittedName>
</protein>
<dbReference type="SUPFAM" id="SSF46955">
    <property type="entry name" value="Putative DNA-binding domain"/>
    <property type="match status" value="1"/>
</dbReference>
<dbReference type="PANTHER" id="PTHR30204:SF94">
    <property type="entry name" value="HEAVY METAL-DEPENDENT TRANSCRIPTIONAL REGULATOR HI_0293-RELATED"/>
    <property type="match status" value="1"/>
</dbReference>
<evidence type="ECO:0000256" key="4">
    <source>
        <dbReference type="SAM" id="Coils"/>
    </source>
</evidence>
<dbReference type="PRINTS" id="PR00040">
    <property type="entry name" value="HTHMERR"/>
</dbReference>
<dbReference type="EMBL" id="CP081057">
    <property type="protein sequence ID" value="UWQ44041.1"/>
    <property type="molecule type" value="Genomic_DNA"/>
</dbReference>
<geneLocation type="plasmid" evidence="6 7">
    <name>unnamed6</name>
</geneLocation>
<keyword evidence="3" id="KW-0804">Transcription</keyword>